<feature type="binding site" evidence="18">
    <location>
        <position position="297"/>
    </location>
    <ligand>
        <name>Mg(2+)</name>
        <dbReference type="ChEBI" id="CHEBI:18420"/>
        <label>2</label>
    </ligand>
</feature>
<evidence type="ECO:0000256" key="5">
    <source>
        <dbReference type="ARBA" id="ARBA00022598"/>
    </source>
</evidence>
<dbReference type="AlphaFoldDB" id="A0A418YHD0"/>
<gene>
    <name evidence="15" type="primary">ddl</name>
    <name evidence="21" type="ORF">D1Z90_05665</name>
</gene>
<dbReference type="GO" id="GO:0071555">
    <property type="term" value="P:cell wall organization"/>
    <property type="evidence" value="ECO:0007669"/>
    <property type="project" value="UniProtKB-KW"/>
</dbReference>
<keyword evidence="22" id="KW-1185">Reference proteome</keyword>
<feature type="domain" description="ATP-grasp" evidence="20">
    <location>
        <begin position="122"/>
        <end position="328"/>
    </location>
</feature>
<dbReference type="InterPro" id="IPR011127">
    <property type="entry name" value="Dala_Dala_lig_N"/>
</dbReference>
<dbReference type="PROSITE" id="PS00843">
    <property type="entry name" value="DALA_DALA_LIGASE_1"/>
    <property type="match status" value="1"/>
</dbReference>
<comment type="function">
    <text evidence="2 15">Cell wall formation.</text>
</comment>
<dbReference type="GO" id="GO:0046872">
    <property type="term" value="F:metal ion binding"/>
    <property type="evidence" value="ECO:0007669"/>
    <property type="project" value="UniProtKB-KW"/>
</dbReference>
<evidence type="ECO:0000256" key="10">
    <source>
        <dbReference type="ARBA" id="ARBA00022960"/>
    </source>
</evidence>
<evidence type="ECO:0000256" key="15">
    <source>
        <dbReference type="HAMAP-Rule" id="MF_00047"/>
    </source>
</evidence>
<dbReference type="InterPro" id="IPR011095">
    <property type="entry name" value="Dala_Dala_lig_C"/>
</dbReference>
<feature type="active site" evidence="16">
    <location>
        <position position="16"/>
    </location>
</feature>
<keyword evidence="13 15" id="KW-0961">Cell wall biogenesis/degradation</keyword>
<dbReference type="NCBIfam" id="TIGR01205">
    <property type="entry name" value="D_ala_D_alaTIGR"/>
    <property type="match status" value="1"/>
</dbReference>
<dbReference type="PANTHER" id="PTHR23132:SF25">
    <property type="entry name" value="D-ALANINE--D-ALANINE LIGASE A"/>
    <property type="match status" value="1"/>
</dbReference>
<dbReference type="Pfam" id="PF07478">
    <property type="entry name" value="Dala_Dala_lig_C"/>
    <property type="match status" value="1"/>
</dbReference>
<feature type="binding site" evidence="17">
    <location>
        <begin position="294"/>
        <end position="295"/>
    </location>
    <ligand>
        <name>ATP</name>
        <dbReference type="ChEBI" id="CHEBI:30616"/>
    </ligand>
</feature>
<name>A0A418YHD0_9GAMM</name>
<evidence type="ECO:0000313" key="22">
    <source>
        <dbReference type="Proteomes" id="UP000283255"/>
    </source>
</evidence>
<dbReference type="GO" id="GO:0008716">
    <property type="term" value="F:D-alanine-D-alanine ligase activity"/>
    <property type="evidence" value="ECO:0007669"/>
    <property type="project" value="UniProtKB-UniRule"/>
</dbReference>
<dbReference type="OrthoDB" id="9813261at2"/>
<dbReference type="SUPFAM" id="SSF52440">
    <property type="entry name" value="PreATP-grasp domain"/>
    <property type="match status" value="1"/>
</dbReference>
<dbReference type="InterPro" id="IPR016185">
    <property type="entry name" value="PreATP-grasp_dom_sf"/>
</dbReference>
<evidence type="ECO:0000256" key="18">
    <source>
        <dbReference type="PIRSR" id="PIRSR039102-3"/>
    </source>
</evidence>
<dbReference type="PROSITE" id="PS50975">
    <property type="entry name" value="ATP_GRASP"/>
    <property type="match status" value="1"/>
</dbReference>
<dbReference type="SUPFAM" id="SSF56059">
    <property type="entry name" value="Glutathione synthetase ATP-binding domain-like"/>
    <property type="match status" value="1"/>
</dbReference>
<dbReference type="GO" id="GO:0005524">
    <property type="term" value="F:ATP binding"/>
    <property type="evidence" value="ECO:0007669"/>
    <property type="project" value="UniProtKB-UniRule"/>
</dbReference>
<evidence type="ECO:0000313" key="21">
    <source>
        <dbReference type="EMBL" id="RJG49444.1"/>
    </source>
</evidence>
<dbReference type="GO" id="GO:0008360">
    <property type="term" value="P:regulation of cell shape"/>
    <property type="evidence" value="ECO:0007669"/>
    <property type="project" value="UniProtKB-KW"/>
</dbReference>
<comment type="cofactor">
    <cofactor evidence="1">
        <name>Mn(2+)</name>
        <dbReference type="ChEBI" id="CHEBI:29035"/>
    </cofactor>
</comment>
<dbReference type="GO" id="GO:0005829">
    <property type="term" value="C:cytosol"/>
    <property type="evidence" value="ECO:0007669"/>
    <property type="project" value="TreeGrafter"/>
</dbReference>
<evidence type="ECO:0000256" key="17">
    <source>
        <dbReference type="PIRSR" id="PIRSR039102-2"/>
    </source>
</evidence>
<feature type="active site" evidence="16">
    <location>
        <position position="168"/>
    </location>
</feature>
<evidence type="ECO:0000256" key="13">
    <source>
        <dbReference type="ARBA" id="ARBA00023316"/>
    </source>
</evidence>
<keyword evidence="5 15" id="KW-0436">Ligase</keyword>
<comment type="pathway">
    <text evidence="3 15">Cell wall biogenesis; peptidoglycan biosynthesis.</text>
</comment>
<evidence type="ECO:0000256" key="19">
    <source>
        <dbReference type="PROSITE-ProRule" id="PRU00409"/>
    </source>
</evidence>
<dbReference type="InterPro" id="IPR000291">
    <property type="entry name" value="D-Ala_lig_Van_CS"/>
</dbReference>
<keyword evidence="6 18" id="KW-0479">Metal-binding</keyword>
<keyword evidence="15" id="KW-0963">Cytoplasm</keyword>
<reference evidence="21 22" key="1">
    <citation type="submission" date="2018-09" db="EMBL/GenBank/DDBJ databases">
        <authorList>
            <person name="Wang F."/>
        </authorList>
    </citation>
    <scope>NUCLEOTIDE SEQUENCE [LARGE SCALE GENOMIC DNA]</scope>
    <source>
        <strain evidence="21 22">PLHSC7-2</strain>
    </source>
</reference>
<evidence type="ECO:0000256" key="4">
    <source>
        <dbReference type="ARBA" id="ARBA00010871"/>
    </source>
</evidence>
<evidence type="ECO:0000256" key="3">
    <source>
        <dbReference type="ARBA" id="ARBA00004752"/>
    </source>
</evidence>
<evidence type="ECO:0000256" key="8">
    <source>
        <dbReference type="ARBA" id="ARBA00022840"/>
    </source>
</evidence>
<feature type="binding site" evidence="18">
    <location>
        <position position="282"/>
    </location>
    <ligand>
        <name>Mg(2+)</name>
        <dbReference type="ChEBI" id="CHEBI:18420"/>
        <label>1</label>
    </ligand>
</feature>
<protein>
    <recommendedName>
        <fullName evidence="15">D-alanine--D-alanine ligase</fullName>
        <ecNumber evidence="15">6.3.2.4</ecNumber>
    </recommendedName>
    <alternativeName>
        <fullName evidence="15">D-Ala-D-Ala ligase</fullName>
    </alternativeName>
    <alternativeName>
        <fullName evidence="15">D-alanylalanine synthetase</fullName>
    </alternativeName>
</protein>
<evidence type="ECO:0000256" key="6">
    <source>
        <dbReference type="ARBA" id="ARBA00022723"/>
    </source>
</evidence>
<dbReference type="GO" id="GO:0009252">
    <property type="term" value="P:peptidoglycan biosynthetic process"/>
    <property type="evidence" value="ECO:0007669"/>
    <property type="project" value="UniProtKB-UniRule"/>
</dbReference>
<evidence type="ECO:0000256" key="11">
    <source>
        <dbReference type="ARBA" id="ARBA00022984"/>
    </source>
</evidence>
<dbReference type="Proteomes" id="UP000283255">
    <property type="component" value="Unassembled WGS sequence"/>
</dbReference>
<dbReference type="InterPro" id="IPR013815">
    <property type="entry name" value="ATP_grasp_subdomain_1"/>
</dbReference>
<comment type="catalytic activity">
    <reaction evidence="14 15">
        <text>2 D-alanine + ATP = D-alanyl-D-alanine + ADP + phosphate + H(+)</text>
        <dbReference type="Rhea" id="RHEA:11224"/>
        <dbReference type="ChEBI" id="CHEBI:15378"/>
        <dbReference type="ChEBI" id="CHEBI:30616"/>
        <dbReference type="ChEBI" id="CHEBI:43474"/>
        <dbReference type="ChEBI" id="CHEBI:57416"/>
        <dbReference type="ChEBI" id="CHEBI:57822"/>
        <dbReference type="ChEBI" id="CHEBI:456216"/>
        <dbReference type="EC" id="6.3.2.4"/>
    </reaction>
</comment>
<dbReference type="PIRSF" id="PIRSF039102">
    <property type="entry name" value="Ddl/VanB"/>
    <property type="match status" value="1"/>
</dbReference>
<comment type="subcellular location">
    <subcellularLocation>
        <location evidence="15">Cytoplasm</location>
    </subcellularLocation>
</comment>
<dbReference type="HAMAP" id="MF_00047">
    <property type="entry name" value="Dala_Dala_lig"/>
    <property type="match status" value="1"/>
</dbReference>
<evidence type="ECO:0000256" key="16">
    <source>
        <dbReference type="PIRSR" id="PIRSR039102-1"/>
    </source>
</evidence>
<feature type="active site" evidence="16">
    <location>
        <position position="306"/>
    </location>
</feature>
<feature type="binding site" evidence="18">
    <location>
        <position position="295"/>
    </location>
    <ligand>
        <name>Mg(2+)</name>
        <dbReference type="ChEBI" id="CHEBI:18420"/>
        <label>2</label>
    </ligand>
</feature>
<keyword evidence="8 19" id="KW-0067">ATP-binding</keyword>
<evidence type="ECO:0000256" key="14">
    <source>
        <dbReference type="ARBA" id="ARBA00047614"/>
    </source>
</evidence>
<dbReference type="EMBL" id="QZCH01000004">
    <property type="protein sequence ID" value="RJG49444.1"/>
    <property type="molecule type" value="Genomic_DNA"/>
</dbReference>
<dbReference type="InterPro" id="IPR005905">
    <property type="entry name" value="D_ala_D_ala"/>
</dbReference>
<evidence type="ECO:0000256" key="2">
    <source>
        <dbReference type="ARBA" id="ARBA00003921"/>
    </source>
</evidence>
<proteinExistence type="inferred from homology"/>
<dbReference type="RefSeq" id="WP_119909779.1">
    <property type="nucleotide sequence ID" value="NZ_QZCH01000004.1"/>
</dbReference>
<comment type="similarity">
    <text evidence="4 15">Belongs to the D-alanine--D-alanine ligase family.</text>
</comment>
<keyword evidence="9 18" id="KW-0460">Magnesium</keyword>
<dbReference type="PANTHER" id="PTHR23132">
    <property type="entry name" value="D-ALANINE--D-ALANINE LIGASE"/>
    <property type="match status" value="1"/>
</dbReference>
<evidence type="ECO:0000256" key="9">
    <source>
        <dbReference type="ARBA" id="ARBA00022842"/>
    </source>
</evidence>
<dbReference type="UniPathway" id="UPA00219"/>
<evidence type="ECO:0000256" key="1">
    <source>
        <dbReference type="ARBA" id="ARBA00001936"/>
    </source>
</evidence>
<dbReference type="Gene3D" id="3.40.50.20">
    <property type="match status" value="1"/>
</dbReference>
<feature type="binding site" evidence="17">
    <location>
        <begin position="168"/>
        <end position="169"/>
    </location>
    <ligand>
        <name>ATP</name>
        <dbReference type="ChEBI" id="CHEBI:30616"/>
    </ligand>
</feature>
<feature type="binding site" evidence="17">
    <location>
        <begin position="160"/>
        <end position="162"/>
    </location>
    <ligand>
        <name>ATP</name>
        <dbReference type="ChEBI" id="CHEBI:30616"/>
    </ligand>
</feature>
<dbReference type="PROSITE" id="PS00844">
    <property type="entry name" value="DALA_DALA_LIGASE_2"/>
    <property type="match status" value="1"/>
</dbReference>
<feature type="binding site" evidence="17">
    <location>
        <begin position="198"/>
        <end position="205"/>
    </location>
    <ligand>
        <name>ATP</name>
        <dbReference type="ChEBI" id="CHEBI:30616"/>
    </ligand>
</feature>
<keyword evidence="10 15" id="KW-0133">Cell shape</keyword>
<reference evidence="21 22" key="2">
    <citation type="submission" date="2019-01" db="EMBL/GenBank/DDBJ databases">
        <title>Motilimonas pumilus sp. nov., isolated from the gut of sea cucumber (Apostichopus japonicus).</title>
        <authorList>
            <person name="Wang F.-Q."/>
            <person name="Ren L.-H."/>
            <person name="Lin Y.-W."/>
            <person name="Sun G.-H."/>
            <person name="Du Z.-J."/>
            <person name="Zhao J.-X."/>
            <person name="Liu X.-J."/>
            <person name="Liu L.-J."/>
        </authorList>
    </citation>
    <scope>NUCLEOTIDE SEQUENCE [LARGE SCALE GENOMIC DNA]</scope>
    <source>
        <strain evidence="21 22">PLHSC7-2</strain>
    </source>
</reference>
<comment type="cofactor">
    <cofactor evidence="18">
        <name>Mg(2+)</name>
        <dbReference type="ChEBI" id="CHEBI:18420"/>
    </cofactor>
    <cofactor evidence="18">
        <name>Mn(2+)</name>
        <dbReference type="ChEBI" id="CHEBI:29035"/>
    </cofactor>
    <text evidence="18">Binds 2 magnesium or manganese ions per subunit.</text>
</comment>
<keyword evidence="12 18" id="KW-0464">Manganese</keyword>
<dbReference type="NCBIfam" id="NF002527">
    <property type="entry name" value="PRK01966.1-3"/>
    <property type="match status" value="1"/>
</dbReference>
<accession>A0A418YHD0</accession>
<feature type="binding site" evidence="18">
    <location>
        <position position="295"/>
    </location>
    <ligand>
        <name>Mg(2+)</name>
        <dbReference type="ChEBI" id="CHEBI:18420"/>
        <label>1</label>
    </ligand>
</feature>
<keyword evidence="7 17" id="KW-0547">Nucleotide-binding</keyword>
<evidence type="ECO:0000256" key="7">
    <source>
        <dbReference type="ARBA" id="ARBA00022741"/>
    </source>
</evidence>
<evidence type="ECO:0000256" key="12">
    <source>
        <dbReference type="ARBA" id="ARBA00023211"/>
    </source>
</evidence>
<dbReference type="Gene3D" id="3.30.470.20">
    <property type="entry name" value="ATP-grasp fold, B domain"/>
    <property type="match status" value="1"/>
</dbReference>
<feature type="binding site" evidence="17">
    <location>
        <position position="118"/>
    </location>
    <ligand>
        <name>ATP</name>
        <dbReference type="ChEBI" id="CHEBI:30616"/>
    </ligand>
</feature>
<dbReference type="Gene3D" id="3.30.1490.20">
    <property type="entry name" value="ATP-grasp fold, A domain"/>
    <property type="match status" value="1"/>
</dbReference>
<dbReference type="InterPro" id="IPR011761">
    <property type="entry name" value="ATP-grasp"/>
</dbReference>
<dbReference type="EC" id="6.3.2.4" evidence="15"/>
<keyword evidence="11 15" id="KW-0573">Peptidoglycan synthesis</keyword>
<comment type="caution">
    <text evidence="21">The sequence shown here is derived from an EMBL/GenBank/DDBJ whole genome shotgun (WGS) entry which is preliminary data.</text>
</comment>
<sequence length="334" mass="37238">MNAINVLLLSGGESAEHEVSLRSAQFIASALSSLPQIAVTEVVINQQGQFTDSQGQFCELSMDRRLTLSNGDSVEVDFAIPCIHGYPGETGTIQSYFEMIKLPYLGCGPEASNLCFNKISSKMWFDALQVPNTPSLFLTRCDEAALAEITQAFEQWGSVFIKAASQGSSVGCYLVNDKAELRHKLELAFGYSDYVLVEQTVKARELEIAAYEYQGEIIATVPSEIICPDDTFYTYEEKYAADSHSLTQVTAKNLSAEQVAQMQQYAKTVFRGMKLRHLSRIDFFLTDDNRILLNEINTFPGMTATSMFPKMLANHGHDFSQYLQQIILRCTKSN</sequence>
<evidence type="ECO:0000259" key="20">
    <source>
        <dbReference type="PROSITE" id="PS50975"/>
    </source>
</evidence>
<dbReference type="Pfam" id="PF01820">
    <property type="entry name" value="Dala_Dala_lig_N"/>
    <property type="match status" value="1"/>
</dbReference>
<organism evidence="21 22">
    <name type="scientific">Motilimonas pumila</name>
    <dbReference type="NCBI Taxonomy" id="2303987"/>
    <lineage>
        <taxon>Bacteria</taxon>
        <taxon>Pseudomonadati</taxon>
        <taxon>Pseudomonadota</taxon>
        <taxon>Gammaproteobacteria</taxon>
        <taxon>Alteromonadales</taxon>
        <taxon>Alteromonadales genera incertae sedis</taxon>
        <taxon>Motilimonas</taxon>
    </lineage>
</organism>